<dbReference type="InterPro" id="IPR003615">
    <property type="entry name" value="HNH_nuc"/>
</dbReference>
<dbReference type="InterPro" id="IPR051083">
    <property type="entry name" value="GrpII_Intron_Splice-Mob/Def"/>
</dbReference>
<keyword evidence="2" id="KW-0808">Transferase</keyword>
<dbReference type="EC" id="2.7.7.49" evidence="2"/>
<dbReference type="Pfam" id="PF00078">
    <property type="entry name" value="RVT_1"/>
    <property type="match status" value="1"/>
</dbReference>
<dbReference type="Gene3D" id="1.10.30.50">
    <property type="match status" value="1"/>
</dbReference>
<gene>
    <name evidence="2" type="primary">ltrA</name>
    <name evidence="2" type="ORF">AAEO50_02180</name>
</gene>
<keyword evidence="2" id="KW-0695">RNA-directed DNA polymerase</keyword>
<dbReference type="InterPro" id="IPR000477">
    <property type="entry name" value="RT_dom"/>
</dbReference>
<comment type="caution">
    <text evidence="2">The sequence shown here is derived from an EMBL/GenBank/DDBJ whole genome shotgun (WGS) entry which is preliminary data.</text>
</comment>
<protein>
    <submittedName>
        <fullName evidence="2">Group II intron reverse transcriptase/maturase</fullName>
        <ecNumber evidence="2">2.7.7.49</ecNumber>
    </submittedName>
</protein>
<evidence type="ECO:0000313" key="2">
    <source>
        <dbReference type="EMBL" id="MEL3971073.1"/>
    </source>
</evidence>
<accession>A0ABU9K803</accession>
<dbReference type="PANTHER" id="PTHR34047">
    <property type="entry name" value="NUCLEAR INTRON MATURASE 1, MITOCHONDRIAL-RELATED"/>
    <property type="match status" value="1"/>
</dbReference>
<keyword evidence="2" id="KW-0548">Nucleotidyltransferase</keyword>
<dbReference type="PANTHER" id="PTHR34047:SF8">
    <property type="entry name" value="PROTEIN YKFC"/>
    <property type="match status" value="1"/>
</dbReference>
<dbReference type="RefSeq" id="WP_341979934.1">
    <property type="nucleotide sequence ID" value="NZ_JBBYAF010000003.1"/>
</dbReference>
<feature type="domain" description="Reverse transcriptase" evidence="1">
    <location>
        <begin position="78"/>
        <end position="331"/>
    </location>
</feature>
<dbReference type="PROSITE" id="PS50878">
    <property type="entry name" value="RT_POL"/>
    <property type="match status" value="1"/>
</dbReference>
<keyword evidence="3" id="KW-1185">Reference proteome</keyword>
<dbReference type="SUPFAM" id="SSF56672">
    <property type="entry name" value="DNA/RNA polymerases"/>
    <property type="match status" value="1"/>
</dbReference>
<dbReference type="GO" id="GO:0003964">
    <property type="term" value="F:RNA-directed DNA polymerase activity"/>
    <property type="evidence" value="ECO:0007669"/>
    <property type="project" value="UniProtKB-KW"/>
</dbReference>
<evidence type="ECO:0000259" key="1">
    <source>
        <dbReference type="PROSITE" id="PS50878"/>
    </source>
</evidence>
<dbReference type="NCBIfam" id="TIGR04416">
    <property type="entry name" value="group_II_RT_mat"/>
    <property type="match status" value="1"/>
</dbReference>
<proteinExistence type="predicted"/>
<dbReference type="CDD" id="cd01651">
    <property type="entry name" value="RT_G2_intron"/>
    <property type="match status" value="1"/>
</dbReference>
<dbReference type="InterPro" id="IPR030931">
    <property type="entry name" value="Group_II_RT_mat"/>
</dbReference>
<reference evidence="2 3" key="1">
    <citation type="submission" date="2024-04" db="EMBL/GenBank/DDBJ databases">
        <title>Bacillus oryzaecorticis sp. nov., a moderately halophilic bacterium isolated from rice husks.</title>
        <authorList>
            <person name="Zhu H.-S."/>
        </authorList>
    </citation>
    <scope>NUCLEOTIDE SEQUENCE [LARGE SCALE GENOMIC DNA]</scope>
    <source>
        <strain evidence="2 3">ZC255</strain>
    </source>
</reference>
<name>A0ABU9K803_9BACI</name>
<dbReference type="SMART" id="SM00507">
    <property type="entry name" value="HNHc"/>
    <property type="match status" value="1"/>
</dbReference>
<dbReference type="InterPro" id="IPR043502">
    <property type="entry name" value="DNA/RNA_pol_sf"/>
</dbReference>
<sequence>MPTLRYWDYYNMTETFTELYEKAQEGNSFSFLYNDITSRENILLAYRTIKSNKGSNTPGTDGKTISDIKELSEDELVLKVRTILKSYHPKKVRRKWIEKDNGKRRPLGIPCILDRIIQQCFKQVLEPIAEAHFYKHSYGFRPLRSAHHAMARIQYLINQASLHFVVDIDIKSFFDNVNHTRLMKQLWNLGIQDRKVLACISKMIKAEIDGEGIPDRGTPQGGILSPLLSNIVLNDLDQWIADQWEFFPLHKPYKSKVGERYAKKRTNLKEGYLVRYADDFKILCRDGKTAQKWYHAVRRYLKERLTLDISPEKSKILNLRKRESEFLGFTIRANKKGKKRVAHTGVIQKKKKQIKQEAKRLIRRIKASPTSQNVLRFNSFVLGTHNYFKRATHVNPVFSRLAYDLKPFIYNRLQPVGKQEHPSNPPPLFKKFFSVNMKTFKVAEVYLFQLGIVKTVNSLNFSPKVTLYTEEGRKTLYKKLRSDIQKEISKLMNSNLPNRSVEYTDNRISRYSMKMGKCEITGWDLQAFEVHCHHYLPKSLGGNDEFHNLRILHQDIHRLIHLTDMKKIASILKKLNISKPILNKINQYRKVCEQENIVLS</sequence>
<organism evidence="2 3">
    <name type="scientific">Rossellomorea oryzaecorticis</name>
    <dbReference type="NCBI Taxonomy" id="1396505"/>
    <lineage>
        <taxon>Bacteria</taxon>
        <taxon>Bacillati</taxon>
        <taxon>Bacillota</taxon>
        <taxon>Bacilli</taxon>
        <taxon>Bacillales</taxon>
        <taxon>Bacillaceae</taxon>
        <taxon>Rossellomorea</taxon>
    </lineage>
</organism>
<evidence type="ECO:0000313" key="3">
    <source>
        <dbReference type="Proteomes" id="UP001389717"/>
    </source>
</evidence>
<dbReference type="EMBL" id="JBBYAF010000003">
    <property type="protein sequence ID" value="MEL3971073.1"/>
    <property type="molecule type" value="Genomic_DNA"/>
</dbReference>
<dbReference type="Proteomes" id="UP001389717">
    <property type="component" value="Unassembled WGS sequence"/>
</dbReference>
<dbReference type="CDD" id="cd00085">
    <property type="entry name" value="HNHc"/>
    <property type="match status" value="1"/>
</dbReference>